<dbReference type="PROSITE" id="PS00039">
    <property type="entry name" value="DEAD_ATP_HELICASE"/>
    <property type="match status" value="1"/>
</dbReference>
<dbReference type="GO" id="GO:0003724">
    <property type="term" value="F:RNA helicase activity"/>
    <property type="evidence" value="ECO:0007669"/>
    <property type="project" value="UniProtKB-EC"/>
</dbReference>
<dbReference type="PROSITE" id="PS51192">
    <property type="entry name" value="HELICASE_ATP_BIND_1"/>
    <property type="match status" value="1"/>
</dbReference>
<proteinExistence type="inferred from homology"/>
<dbReference type="SMART" id="SM00487">
    <property type="entry name" value="DEXDc"/>
    <property type="match status" value="1"/>
</dbReference>
<evidence type="ECO:0000256" key="2">
    <source>
        <dbReference type="ARBA" id="ARBA00022741"/>
    </source>
</evidence>
<evidence type="ECO:0000256" key="6">
    <source>
        <dbReference type="PROSITE-ProRule" id="PRU00552"/>
    </source>
</evidence>
<evidence type="ECO:0000256" key="3">
    <source>
        <dbReference type="ARBA" id="ARBA00022801"/>
    </source>
</evidence>
<dbReference type="PANTHER" id="PTHR47963:SF8">
    <property type="entry name" value="ATP-DEPENDENT RNA HELICASE DEAD"/>
    <property type="match status" value="1"/>
</dbReference>
<dbReference type="Proteomes" id="UP000295221">
    <property type="component" value="Unassembled WGS sequence"/>
</dbReference>
<dbReference type="GO" id="GO:0016787">
    <property type="term" value="F:hydrolase activity"/>
    <property type="evidence" value="ECO:0007669"/>
    <property type="project" value="UniProtKB-KW"/>
</dbReference>
<dbReference type="Pfam" id="PF00271">
    <property type="entry name" value="Helicase_C"/>
    <property type="match status" value="1"/>
</dbReference>
<dbReference type="InterPro" id="IPR044742">
    <property type="entry name" value="DEAD/DEAH_RhlB"/>
</dbReference>
<evidence type="ECO:0000256" key="1">
    <source>
        <dbReference type="ARBA" id="ARBA00012552"/>
    </source>
</evidence>
<dbReference type="InterPro" id="IPR001650">
    <property type="entry name" value="Helicase_C-like"/>
</dbReference>
<name>A0A4R2G5Z2_9BACT</name>
<keyword evidence="3 7" id="KW-0378">Hydrolase</keyword>
<dbReference type="SUPFAM" id="SSF52540">
    <property type="entry name" value="P-loop containing nucleoside triphosphate hydrolases"/>
    <property type="match status" value="1"/>
</dbReference>
<dbReference type="PANTHER" id="PTHR47963">
    <property type="entry name" value="DEAD-BOX ATP-DEPENDENT RNA HELICASE 47, MITOCHONDRIAL"/>
    <property type="match status" value="1"/>
</dbReference>
<dbReference type="InterPro" id="IPR005580">
    <property type="entry name" value="DbpA/CsdA_RNA-bd_dom"/>
</dbReference>
<dbReference type="Gene3D" id="3.40.50.300">
    <property type="entry name" value="P-loop containing nucleotide triphosphate hydrolases"/>
    <property type="match status" value="2"/>
</dbReference>
<accession>A0A4R2G5Z2</accession>
<dbReference type="CDD" id="cd00268">
    <property type="entry name" value="DEADc"/>
    <property type="match status" value="1"/>
</dbReference>
<dbReference type="Pfam" id="PF03880">
    <property type="entry name" value="DbpA"/>
    <property type="match status" value="1"/>
</dbReference>
<dbReference type="InterPro" id="IPR014001">
    <property type="entry name" value="Helicase_ATP-bd"/>
</dbReference>
<feature type="domain" description="DEAD-box RNA helicase Q" evidence="10">
    <location>
        <begin position="2"/>
        <end position="30"/>
    </location>
</feature>
<keyword evidence="4 7" id="KW-0347">Helicase</keyword>
<reference evidence="11 12" key="1">
    <citation type="submission" date="2019-03" db="EMBL/GenBank/DDBJ databases">
        <title>Genomic Encyclopedia of Type Strains, Phase IV (KMG-IV): sequencing the most valuable type-strain genomes for metagenomic binning, comparative biology and taxonomic classification.</title>
        <authorList>
            <person name="Goeker M."/>
        </authorList>
    </citation>
    <scope>NUCLEOTIDE SEQUENCE [LARGE SCALE GENOMIC DNA]</scope>
    <source>
        <strain evidence="11 12">DSM 24179</strain>
    </source>
</reference>
<sequence>MQTFIETGLRPEILESVEKLGFTQPTPIQSQTIPFLLNSEQDLIAMAQTGTGKTAAFGLPILHKLDTEMVGVQSIILCPTRELCLQITNDLKSFTLAMNISIVPVYGGAPIYEQISAIRKKCDIVVGTPGRVNDLVNRGKLNLSSIRFLVLDEADEMLKMGFKDEMDAILDQTPDSKQTLLFSATMPPDINRMAGKHMQNPHTISVSRQNTSNTDISHEYCVTSPPNTYQALRRIADINPDIYGIVFCRTRQETKDIADKLMGDGYNADALHGDLSQAQRDYVMGRFRNRNLQILVATDVAARGLDVDNLTHVIHYHLPDDPENYIHRSGRTGRAGRKGKSIAILAPAEARRLSFMEKQAGHKFIHTPIPSGKEVFEKRLINFMGEISQSEPEGFDADQYLRSVEMMFEGLSKEEVIKKLIAHNFNRLHKDYQGTADLNVDTGRRARTTENRGPRRGVGEKFAKYSINVGSKNDLRPDVLISIINRQTPDKKIAIGKIDIQKKVSFFEADSQHEKHLIKAFRRARYKGMSLMVQPMDVMPSKRSSGKRNGGKWKN</sequence>
<dbReference type="OrthoDB" id="9785240at2"/>
<dbReference type="PROSITE" id="PS51195">
    <property type="entry name" value="Q_MOTIF"/>
    <property type="match status" value="1"/>
</dbReference>
<dbReference type="EMBL" id="SLWK01000022">
    <property type="protein sequence ID" value="TCO03012.1"/>
    <property type="molecule type" value="Genomic_DNA"/>
</dbReference>
<dbReference type="GO" id="GO:0003723">
    <property type="term" value="F:RNA binding"/>
    <property type="evidence" value="ECO:0007669"/>
    <property type="project" value="TreeGrafter"/>
</dbReference>
<keyword evidence="12" id="KW-1185">Reference proteome</keyword>
<feature type="domain" description="Helicase C-terminal" evidence="9">
    <location>
        <begin position="227"/>
        <end position="381"/>
    </location>
</feature>
<keyword evidence="5 7" id="KW-0067">ATP-binding</keyword>
<dbReference type="CDD" id="cd18787">
    <property type="entry name" value="SF2_C_DEAD"/>
    <property type="match status" value="1"/>
</dbReference>
<dbReference type="EC" id="3.6.4.13" evidence="1"/>
<protein>
    <recommendedName>
        <fullName evidence="1">RNA helicase</fullName>
        <ecNumber evidence="1">3.6.4.13</ecNumber>
    </recommendedName>
</protein>
<dbReference type="InterPro" id="IPR012677">
    <property type="entry name" value="Nucleotide-bd_a/b_plait_sf"/>
</dbReference>
<dbReference type="InterPro" id="IPR000629">
    <property type="entry name" value="RNA-helicase_DEAD-box_CS"/>
</dbReference>
<evidence type="ECO:0000313" key="11">
    <source>
        <dbReference type="EMBL" id="TCO03012.1"/>
    </source>
</evidence>
<dbReference type="GO" id="GO:0005524">
    <property type="term" value="F:ATP binding"/>
    <property type="evidence" value="ECO:0007669"/>
    <property type="project" value="UniProtKB-KW"/>
</dbReference>
<dbReference type="SMART" id="SM00490">
    <property type="entry name" value="HELICc"/>
    <property type="match status" value="1"/>
</dbReference>
<evidence type="ECO:0000259" key="10">
    <source>
        <dbReference type="PROSITE" id="PS51195"/>
    </source>
</evidence>
<evidence type="ECO:0000256" key="5">
    <source>
        <dbReference type="ARBA" id="ARBA00022840"/>
    </source>
</evidence>
<dbReference type="InterPro" id="IPR027417">
    <property type="entry name" value="P-loop_NTPase"/>
</dbReference>
<gene>
    <name evidence="11" type="ORF">EV194_1228</name>
</gene>
<evidence type="ECO:0000313" key="12">
    <source>
        <dbReference type="Proteomes" id="UP000295221"/>
    </source>
</evidence>
<evidence type="ECO:0000256" key="4">
    <source>
        <dbReference type="ARBA" id="ARBA00022806"/>
    </source>
</evidence>
<dbReference type="AlphaFoldDB" id="A0A4R2G5Z2"/>
<dbReference type="PROSITE" id="PS51194">
    <property type="entry name" value="HELICASE_CTER"/>
    <property type="match status" value="1"/>
</dbReference>
<keyword evidence="2 7" id="KW-0547">Nucleotide-binding</keyword>
<comment type="caution">
    <text evidence="11">The sequence shown here is derived from an EMBL/GenBank/DDBJ whole genome shotgun (WGS) entry which is preliminary data.</text>
</comment>
<dbReference type="InterPro" id="IPR050547">
    <property type="entry name" value="DEAD_box_RNA_helicases"/>
</dbReference>
<comment type="similarity">
    <text evidence="7">Belongs to the DEAD box helicase family.</text>
</comment>
<dbReference type="RefSeq" id="WP_132435540.1">
    <property type="nucleotide sequence ID" value="NZ_SLWK01000022.1"/>
</dbReference>
<evidence type="ECO:0000259" key="9">
    <source>
        <dbReference type="PROSITE" id="PS51194"/>
    </source>
</evidence>
<evidence type="ECO:0000259" key="8">
    <source>
        <dbReference type="PROSITE" id="PS51192"/>
    </source>
</evidence>
<dbReference type="Pfam" id="PF00270">
    <property type="entry name" value="DEAD"/>
    <property type="match status" value="1"/>
</dbReference>
<dbReference type="InterPro" id="IPR014014">
    <property type="entry name" value="RNA_helicase_DEAD_Q_motif"/>
</dbReference>
<evidence type="ECO:0000256" key="7">
    <source>
        <dbReference type="RuleBase" id="RU000492"/>
    </source>
</evidence>
<feature type="short sequence motif" description="Q motif" evidence="6">
    <location>
        <begin position="2"/>
        <end position="30"/>
    </location>
</feature>
<dbReference type="CDD" id="cd12252">
    <property type="entry name" value="RRM_DbpA"/>
    <property type="match status" value="1"/>
</dbReference>
<dbReference type="Gene3D" id="3.30.70.330">
    <property type="match status" value="1"/>
</dbReference>
<feature type="domain" description="Helicase ATP-binding" evidence="8">
    <location>
        <begin position="34"/>
        <end position="204"/>
    </location>
</feature>
<dbReference type="InterPro" id="IPR011545">
    <property type="entry name" value="DEAD/DEAH_box_helicase_dom"/>
</dbReference>
<organism evidence="11 12">
    <name type="scientific">Natronoflexus pectinivorans</name>
    <dbReference type="NCBI Taxonomy" id="682526"/>
    <lineage>
        <taxon>Bacteria</taxon>
        <taxon>Pseudomonadati</taxon>
        <taxon>Bacteroidota</taxon>
        <taxon>Bacteroidia</taxon>
        <taxon>Marinilabiliales</taxon>
        <taxon>Marinilabiliaceae</taxon>
        <taxon>Natronoflexus</taxon>
    </lineage>
</organism>